<sequence>MCPVQLTTLTRTLNRSHGRLLSKRARSLGSASQVDFSLLFFLEGKPPFSIPPIVCRLDATPSRTVLFAAVRKSLRCFVGCDVVCWGIKLKSEGSFKNCNQRLHYPPPR</sequence>
<dbReference type="AlphaFoldDB" id="A0A8D8JZP3"/>
<dbReference type="EMBL" id="HBUE01306004">
    <property type="protein sequence ID" value="CAG6581008.1"/>
    <property type="molecule type" value="Transcribed_RNA"/>
</dbReference>
<dbReference type="EMBL" id="HBUE01199845">
    <property type="protein sequence ID" value="CAG6529222.1"/>
    <property type="molecule type" value="Transcribed_RNA"/>
</dbReference>
<reference evidence="1" key="1">
    <citation type="submission" date="2021-05" db="EMBL/GenBank/DDBJ databases">
        <authorList>
            <person name="Alioto T."/>
            <person name="Alioto T."/>
            <person name="Gomez Garrido J."/>
        </authorList>
    </citation>
    <scope>NUCLEOTIDE SEQUENCE</scope>
</reference>
<organism evidence="1">
    <name type="scientific">Culex pipiens</name>
    <name type="common">House mosquito</name>
    <dbReference type="NCBI Taxonomy" id="7175"/>
    <lineage>
        <taxon>Eukaryota</taxon>
        <taxon>Metazoa</taxon>
        <taxon>Ecdysozoa</taxon>
        <taxon>Arthropoda</taxon>
        <taxon>Hexapoda</taxon>
        <taxon>Insecta</taxon>
        <taxon>Pterygota</taxon>
        <taxon>Neoptera</taxon>
        <taxon>Endopterygota</taxon>
        <taxon>Diptera</taxon>
        <taxon>Nematocera</taxon>
        <taxon>Culicoidea</taxon>
        <taxon>Culicidae</taxon>
        <taxon>Culicinae</taxon>
        <taxon>Culicini</taxon>
        <taxon>Culex</taxon>
        <taxon>Culex</taxon>
    </lineage>
</organism>
<evidence type="ECO:0000313" key="1">
    <source>
        <dbReference type="EMBL" id="CAG6581008.1"/>
    </source>
</evidence>
<proteinExistence type="predicted"/>
<accession>A0A8D8JZP3</accession>
<name>A0A8D8JZP3_CULPI</name>
<protein>
    <submittedName>
        <fullName evidence="1">(northern house mosquito) hypothetical protein</fullName>
    </submittedName>
</protein>